<feature type="transmembrane region" description="Helical" evidence="8">
    <location>
        <begin position="113"/>
        <end position="132"/>
    </location>
</feature>
<evidence type="ECO:0000313" key="9">
    <source>
        <dbReference type="EMBL" id="API59991.1"/>
    </source>
</evidence>
<dbReference type="RefSeq" id="WP_072597779.1">
    <property type="nucleotide sequence ID" value="NZ_CP018221.1"/>
</dbReference>
<comment type="similarity">
    <text evidence="7">Belongs to the glycosyltransferase 87 family.</text>
</comment>
<feature type="transmembrane region" description="Helical" evidence="8">
    <location>
        <begin position="213"/>
        <end position="233"/>
    </location>
</feature>
<accession>A0A1L3ZWI5</accession>
<dbReference type="InterPro" id="IPR018584">
    <property type="entry name" value="GT87"/>
</dbReference>
<dbReference type="STRING" id="1921510.BSL82_12280"/>
<feature type="transmembrane region" description="Helical" evidence="8">
    <location>
        <begin position="185"/>
        <end position="206"/>
    </location>
</feature>
<feature type="transmembrane region" description="Helical" evidence="8">
    <location>
        <begin position="309"/>
        <end position="337"/>
    </location>
</feature>
<comment type="subcellular location">
    <subcellularLocation>
        <location evidence="1">Cell membrane</location>
        <topology evidence="1">Multi-pass membrane protein</topology>
    </subcellularLocation>
</comment>
<evidence type="ECO:0000256" key="1">
    <source>
        <dbReference type="ARBA" id="ARBA00004651"/>
    </source>
</evidence>
<keyword evidence="3" id="KW-0808">Transferase</keyword>
<feature type="transmembrane region" description="Helical" evidence="8">
    <location>
        <begin position="144"/>
        <end position="173"/>
    </location>
</feature>
<reference evidence="10" key="1">
    <citation type="submission" date="2016-11" db="EMBL/GenBank/DDBJ databases">
        <title>Complete Genome Sequence of alachlor-degrading Sphingomonas sp. strain JJ-A5.</title>
        <authorList>
            <person name="Lee H."/>
            <person name="Ka J.-O."/>
        </authorList>
    </citation>
    <scope>NUCLEOTIDE SEQUENCE [LARGE SCALE GENOMIC DNA]</scope>
    <source>
        <strain evidence="10">JJ-A5</strain>
    </source>
</reference>
<organism evidence="9 10">
    <name type="scientific">Tardibacter chloracetimidivorans</name>
    <dbReference type="NCBI Taxonomy" id="1921510"/>
    <lineage>
        <taxon>Bacteria</taxon>
        <taxon>Pseudomonadati</taxon>
        <taxon>Pseudomonadota</taxon>
        <taxon>Alphaproteobacteria</taxon>
        <taxon>Sphingomonadales</taxon>
        <taxon>Sphingomonadaceae</taxon>
        <taxon>Tardibacter</taxon>
    </lineage>
</organism>
<feature type="transmembrane region" description="Helical" evidence="8">
    <location>
        <begin position="278"/>
        <end position="297"/>
    </location>
</feature>
<protein>
    <recommendedName>
        <fullName evidence="11">DUF2029 domain-containing protein</fullName>
    </recommendedName>
</protein>
<evidence type="ECO:0000256" key="7">
    <source>
        <dbReference type="ARBA" id="ARBA00024033"/>
    </source>
</evidence>
<evidence type="ECO:0000256" key="8">
    <source>
        <dbReference type="SAM" id="Phobius"/>
    </source>
</evidence>
<keyword evidence="4 8" id="KW-0812">Transmembrane</keyword>
<dbReference type="KEGG" id="sphj:BSL82_12280"/>
<dbReference type="AlphaFoldDB" id="A0A1L3ZWI5"/>
<evidence type="ECO:0000313" key="10">
    <source>
        <dbReference type="Proteomes" id="UP000182063"/>
    </source>
</evidence>
<proteinExistence type="inferred from homology"/>
<gene>
    <name evidence="9" type="ORF">BSL82_12280</name>
</gene>
<keyword evidence="10" id="KW-1185">Reference proteome</keyword>
<keyword evidence="6 8" id="KW-0472">Membrane</keyword>
<dbReference type="OrthoDB" id="7679563at2"/>
<dbReference type="GO" id="GO:0016758">
    <property type="term" value="F:hexosyltransferase activity"/>
    <property type="evidence" value="ECO:0007669"/>
    <property type="project" value="InterPro"/>
</dbReference>
<keyword evidence="5 8" id="KW-1133">Transmembrane helix</keyword>
<evidence type="ECO:0000256" key="5">
    <source>
        <dbReference type="ARBA" id="ARBA00022989"/>
    </source>
</evidence>
<evidence type="ECO:0008006" key="11">
    <source>
        <dbReference type="Google" id="ProtNLM"/>
    </source>
</evidence>
<name>A0A1L3ZWI5_9SPHN</name>
<evidence type="ECO:0000256" key="2">
    <source>
        <dbReference type="ARBA" id="ARBA00022475"/>
    </source>
</evidence>
<sequence>MNMSVRLERLLPGFAPFARVWILFTCASFAVLVTADLFRLEGVRIGPHAVIGRDFVNVWIGGKLAWINQPSIVYDIDAYRQFLENRLNIRDVYAYSYPPSTLPIAMLFAPMPYWLALVVWTLAGIGAFYCAARSYFNALGLPTLLALCNPAAFVCIWAGHYGLLVGALALAGWRLLDDRPRAAGIMFGLMTIKPHLGILIALVLLVQRRWTAIIYAILTLGGLFLVSSAMFGLNSWSVYLLHTLSFHAELLTRGVAAFHSMMPTVTASLLRMNVPEPLINAVQAASAALAILVVLFASHRGVKTTDIGLIAASAVFLALPYAFNYDMTVVSAAALLFAARQDYSYSTMEKLGLTAGFLLPLLLGPGRTYMVVGPAIMVLLLLVQLKIAVATRPLTALRGGPAGAGAAR</sequence>
<evidence type="ECO:0000256" key="4">
    <source>
        <dbReference type="ARBA" id="ARBA00022692"/>
    </source>
</evidence>
<feature type="transmembrane region" description="Helical" evidence="8">
    <location>
        <begin position="357"/>
        <end position="383"/>
    </location>
</feature>
<feature type="transmembrane region" description="Helical" evidence="8">
    <location>
        <begin position="20"/>
        <end position="38"/>
    </location>
</feature>
<keyword evidence="2" id="KW-1003">Cell membrane</keyword>
<evidence type="ECO:0000256" key="3">
    <source>
        <dbReference type="ARBA" id="ARBA00022679"/>
    </source>
</evidence>
<dbReference type="EMBL" id="CP018221">
    <property type="protein sequence ID" value="API59991.1"/>
    <property type="molecule type" value="Genomic_DNA"/>
</dbReference>
<evidence type="ECO:0000256" key="6">
    <source>
        <dbReference type="ARBA" id="ARBA00023136"/>
    </source>
</evidence>
<dbReference type="GO" id="GO:0005886">
    <property type="term" value="C:plasma membrane"/>
    <property type="evidence" value="ECO:0007669"/>
    <property type="project" value="UniProtKB-SubCell"/>
</dbReference>
<dbReference type="Pfam" id="PF09594">
    <property type="entry name" value="GT87"/>
    <property type="match status" value="1"/>
</dbReference>
<dbReference type="Proteomes" id="UP000182063">
    <property type="component" value="Chromosome"/>
</dbReference>